<dbReference type="Pfam" id="PF11154">
    <property type="entry name" value="DUF2934"/>
    <property type="match status" value="1"/>
</dbReference>
<evidence type="ECO:0000256" key="1">
    <source>
        <dbReference type="SAM" id="MobiDB-lite"/>
    </source>
</evidence>
<dbReference type="RefSeq" id="WP_084333597.1">
    <property type="nucleotide sequence ID" value="NZ_FNFD01000005.1"/>
</dbReference>
<reference evidence="2 3" key="1">
    <citation type="submission" date="2016-10" db="EMBL/GenBank/DDBJ databases">
        <authorList>
            <person name="de Groot N.N."/>
        </authorList>
    </citation>
    <scope>NUCLEOTIDE SEQUENCE [LARGE SCALE GENOMIC DNA]</scope>
    <source>
        <strain evidence="2 3">JCM 21544</strain>
    </source>
</reference>
<gene>
    <name evidence="2" type="ORF">SAMN05216186_10555</name>
</gene>
<feature type="compositionally biased region" description="Low complexity" evidence="1">
    <location>
        <begin position="31"/>
        <end position="42"/>
    </location>
</feature>
<dbReference type="AlphaFoldDB" id="A0A1G8ZZW6"/>
<organism evidence="2 3">
    <name type="scientific">Pseudomonas indica</name>
    <dbReference type="NCBI Taxonomy" id="137658"/>
    <lineage>
        <taxon>Bacteria</taxon>
        <taxon>Pseudomonadati</taxon>
        <taxon>Pseudomonadota</taxon>
        <taxon>Gammaproteobacteria</taxon>
        <taxon>Pseudomonadales</taxon>
        <taxon>Pseudomonadaceae</taxon>
        <taxon>Pseudomonas</taxon>
    </lineage>
</organism>
<sequence>MVDDSEIRQRAYALWEKQGRPEGSAERFWAQAREQLQAERQQPLGDASESFSGGIESNVAPPMPKRGSRS</sequence>
<dbReference type="InterPro" id="IPR021327">
    <property type="entry name" value="DUF2934"/>
</dbReference>
<evidence type="ECO:0008006" key="4">
    <source>
        <dbReference type="Google" id="ProtNLM"/>
    </source>
</evidence>
<name>A0A1G8ZZW6_9PSED</name>
<protein>
    <recommendedName>
        <fullName evidence="4">DUF2934 domain-containing protein</fullName>
    </recommendedName>
</protein>
<accession>A0A1G8ZZW6</accession>
<evidence type="ECO:0000313" key="2">
    <source>
        <dbReference type="EMBL" id="SDK20551.1"/>
    </source>
</evidence>
<dbReference type="EMBL" id="FNFD01000005">
    <property type="protein sequence ID" value="SDK20551.1"/>
    <property type="molecule type" value="Genomic_DNA"/>
</dbReference>
<proteinExistence type="predicted"/>
<dbReference type="STRING" id="137658.SAMN05216186_10555"/>
<dbReference type="Proteomes" id="UP000198706">
    <property type="component" value="Unassembled WGS sequence"/>
</dbReference>
<evidence type="ECO:0000313" key="3">
    <source>
        <dbReference type="Proteomes" id="UP000198706"/>
    </source>
</evidence>
<feature type="region of interest" description="Disordered" evidence="1">
    <location>
        <begin position="31"/>
        <end position="70"/>
    </location>
</feature>
<keyword evidence="3" id="KW-1185">Reference proteome</keyword>